<dbReference type="Proteomes" id="UP000681340">
    <property type="component" value="Unassembled WGS sequence"/>
</dbReference>
<organism evidence="2 3">
    <name type="scientific">Actinoplanes auranticolor</name>
    <dbReference type="NCBI Taxonomy" id="47988"/>
    <lineage>
        <taxon>Bacteria</taxon>
        <taxon>Bacillati</taxon>
        <taxon>Actinomycetota</taxon>
        <taxon>Actinomycetes</taxon>
        <taxon>Micromonosporales</taxon>
        <taxon>Micromonosporaceae</taxon>
        <taxon>Actinoplanes</taxon>
    </lineage>
</organism>
<dbReference type="AlphaFoldDB" id="A0A919S8T7"/>
<accession>A0A919S8T7</accession>
<evidence type="ECO:0000313" key="2">
    <source>
        <dbReference type="EMBL" id="GIM67689.1"/>
    </source>
</evidence>
<evidence type="ECO:0000313" key="3">
    <source>
        <dbReference type="Proteomes" id="UP000681340"/>
    </source>
</evidence>
<evidence type="ECO:0000256" key="1">
    <source>
        <dbReference type="SAM" id="MobiDB-lite"/>
    </source>
</evidence>
<feature type="region of interest" description="Disordered" evidence="1">
    <location>
        <begin position="134"/>
        <end position="153"/>
    </location>
</feature>
<reference evidence="2" key="1">
    <citation type="submission" date="2021-03" db="EMBL/GenBank/DDBJ databases">
        <title>Whole genome shotgun sequence of Actinoplanes auranticolor NBRC 12245.</title>
        <authorList>
            <person name="Komaki H."/>
            <person name="Tamura T."/>
        </authorList>
    </citation>
    <scope>NUCLEOTIDE SEQUENCE</scope>
    <source>
        <strain evidence="2">NBRC 12245</strain>
    </source>
</reference>
<sequence length="173" mass="18223">MRTIVPADRRAAVQDLLTGNDAVTHVVVLPGAAVEPVGDLVSCDVVREGASAIIGRLRDLGVERDGSILLEKVDTTLSAAADRAERRVPGLRGGRRGVGGVGRLGAATAHQRRRDRRGRCADVVRAAVRRTPPLTPFRPATVDGHTTRPPTGMVALPPVTSIVVAARTRGRQA</sequence>
<comment type="caution">
    <text evidence="2">The sequence shown here is derived from an EMBL/GenBank/DDBJ whole genome shotgun (WGS) entry which is preliminary data.</text>
</comment>
<proteinExistence type="predicted"/>
<gene>
    <name evidence="2" type="ORF">Aau02nite_28390</name>
</gene>
<name>A0A919S8T7_9ACTN</name>
<keyword evidence="3" id="KW-1185">Reference proteome</keyword>
<dbReference type="EMBL" id="BOQL01000022">
    <property type="protein sequence ID" value="GIM67689.1"/>
    <property type="molecule type" value="Genomic_DNA"/>
</dbReference>
<protein>
    <submittedName>
        <fullName evidence="2">Uncharacterized protein</fullName>
    </submittedName>
</protein>